<dbReference type="InterPro" id="IPR002347">
    <property type="entry name" value="SDR_fam"/>
</dbReference>
<proteinExistence type="inferred from homology"/>
<dbReference type="AlphaFoldDB" id="A0A927FIV8"/>
<accession>A0A927FIV8</accession>
<evidence type="ECO:0000313" key="3">
    <source>
        <dbReference type="Proteomes" id="UP000647424"/>
    </source>
</evidence>
<comment type="caution">
    <text evidence="2">The sequence shown here is derived from an EMBL/GenBank/DDBJ whole genome shotgun (WGS) entry which is preliminary data.</text>
</comment>
<organism evidence="2 3">
    <name type="scientific">Limnohabitans radicicola</name>
    <dbReference type="NCBI Taxonomy" id="2771427"/>
    <lineage>
        <taxon>Bacteria</taxon>
        <taxon>Pseudomonadati</taxon>
        <taxon>Pseudomonadota</taxon>
        <taxon>Betaproteobacteria</taxon>
        <taxon>Burkholderiales</taxon>
        <taxon>Comamonadaceae</taxon>
        <taxon>Limnohabitans</taxon>
    </lineage>
</organism>
<dbReference type="Pfam" id="PF13561">
    <property type="entry name" value="adh_short_C2"/>
    <property type="match status" value="1"/>
</dbReference>
<dbReference type="Proteomes" id="UP000647424">
    <property type="component" value="Unassembled WGS sequence"/>
</dbReference>
<dbReference type="PRINTS" id="PR00081">
    <property type="entry name" value="GDHRDH"/>
</dbReference>
<dbReference type="InterPro" id="IPR050259">
    <property type="entry name" value="SDR"/>
</dbReference>
<comment type="similarity">
    <text evidence="1">Belongs to the short-chain dehydrogenases/reductases (SDR) family.</text>
</comment>
<dbReference type="EMBL" id="JACYFT010000003">
    <property type="protein sequence ID" value="MBD8051566.1"/>
    <property type="molecule type" value="Genomic_DNA"/>
</dbReference>
<dbReference type="PANTHER" id="PTHR42879:SF6">
    <property type="entry name" value="NADPH-DEPENDENT REDUCTASE BACG"/>
    <property type="match status" value="1"/>
</dbReference>
<gene>
    <name evidence="2" type="ORF">IC609_13540</name>
</gene>
<evidence type="ECO:0000256" key="1">
    <source>
        <dbReference type="ARBA" id="ARBA00006484"/>
    </source>
</evidence>
<dbReference type="InterPro" id="IPR036291">
    <property type="entry name" value="NAD(P)-bd_dom_sf"/>
</dbReference>
<protein>
    <submittedName>
        <fullName evidence="2">SDR family oxidoreductase</fullName>
    </submittedName>
</protein>
<name>A0A927FIV8_9BURK</name>
<reference evidence="2" key="1">
    <citation type="submission" date="2020-09" db="EMBL/GenBank/DDBJ databases">
        <title>Genome seq and assembly of Limnohabitants sp.</title>
        <authorList>
            <person name="Chhetri G."/>
        </authorList>
    </citation>
    <scope>NUCLEOTIDE SEQUENCE</scope>
    <source>
        <strain evidence="2">JUR4</strain>
    </source>
</reference>
<dbReference type="FunFam" id="3.40.50.720:FF:000642">
    <property type="entry name" value="Short-chain dehydrogenase/reductase SDR"/>
    <property type="match status" value="1"/>
</dbReference>
<dbReference type="Gene3D" id="3.40.50.720">
    <property type="entry name" value="NAD(P)-binding Rossmann-like Domain"/>
    <property type="match status" value="1"/>
</dbReference>
<evidence type="ECO:0000313" key="2">
    <source>
        <dbReference type="EMBL" id="MBD8051566.1"/>
    </source>
</evidence>
<dbReference type="RefSeq" id="WP_191820049.1">
    <property type="nucleotide sequence ID" value="NZ_JACYFT010000003.1"/>
</dbReference>
<keyword evidence="3" id="KW-1185">Reference proteome</keyword>
<dbReference type="SUPFAM" id="SSF51735">
    <property type="entry name" value="NAD(P)-binding Rossmann-fold domains"/>
    <property type="match status" value="1"/>
</dbReference>
<sequence>MDLGIAGKWALVGGASKGLGWGCARALALEGVNVVMVARGAEVLNKAVDDLRAETGGQVQLIAVAQDITTEAGREAIWNVAGGPGKDYDIVVTNAGGPPPGDFRDWDREAWIKAIDANMLTPIELIKATVDGMAARGFGRIVNITSSSVKSPIDVLGLSNGARSGLTGFVAGTSRSKIAGQGVTINNLLPGKFDTDRIRATLPAMAQKQGKTVEEMRAIQQAQIPAGRYGTPQEFGAICAFLCSQHAAYMTGQNVLADGGAYPGTY</sequence>
<dbReference type="PANTHER" id="PTHR42879">
    <property type="entry name" value="3-OXOACYL-(ACYL-CARRIER-PROTEIN) REDUCTASE"/>
    <property type="match status" value="1"/>
</dbReference>